<organism evidence="2 3">
    <name type="scientific">Elysia crispata</name>
    <name type="common">lettuce slug</name>
    <dbReference type="NCBI Taxonomy" id="231223"/>
    <lineage>
        <taxon>Eukaryota</taxon>
        <taxon>Metazoa</taxon>
        <taxon>Spiralia</taxon>
        <taxon>Lophotrochozoa</taxon>
        <taxon>Mollusca</taxon>
        <taxon>Gastropoda</taxon>
        <taxon>Heterobranchia</taxon>
        <taxon>Euthyneura</taxon>
        <taxon>Panpulmonata</taxon>
        <taxon>Sacoglossa</taxon>
        <taxon>Placobranchoidea</taxon>
        <taxon>Plakobranchidae</taxon>
        <taxon>Elysia</taxon>
    </lineage>
</organism>
<keyword evidence="3" id="KW-1185">Reference proteome</keyword>
<dbReference type="AlphaFoldDB" id="A0AAE1A0X4"/>
<accession>A0AAE1A0X4</accession>
<feature type="compositionally biased region" description="Polar residues" evidence="1">
    <location>
        <begin position="1"/>
        <end position="19"/>
    </location>
</feature>
<proteinExistence type="predicted"/>
<name>A0AAE1A0X4_9GAST</name>
<evidence type="ECO:0000313" key="2">
    <source>
        <dbReference type="EMBL" id="KAK3779195.1"/>
    </source>
</evidence>
<reference evidence="2" key="1">
    <citation type="journal article" date="2023" name="G3 (Bethesda)">
        <title>A reference genome for the long-term kleptoplast-retaining sea slug Elysia crispata morphotype clarki.</title>
        <authorList>
            <person name="Eastman K.E."/>
            <person name="Pendleton A.L."/>
            <person name="Shaikh M.A."/>
            <person name="Suttiyut T."/>
            <person name="Ogas R."/>
            <person name="Tomko P."/>
            <person name="Gavelis G."/>
            <person name="Widhalm J.R."/>
            <person name="Wisecaver J.H."/>
        </authorList>
    </citation>
    <scope>NUCLEOTIDE SEQUENCE</scope>
    <source>
        <strain evidence="2">ECLA1</strain>
    </source>
</reference>
<comment type="caution">
    <text evidence="2">The sequence shown here is derived from an EMBL/GenBank/DDBJ whole genome shotgun (WGS) entry which is preliminary data.</text>
</comment>
<feature type="region of interest" description="Disordered" evidence="1">
    <location>
        <begin position="1"/>
        <end position="32"/>
    </location>
</feature>
<evidence type="ECO:0000313" key="3">
    <source>
        <dbReference type="Proteomes" id="UP001283361"/>
    </source>
</evidence>
<evidence type="ECO:0000256" key="1">
    <source>
        <dbReference type="SAM" id="MobiDB-lite"/>
    </source>
</evidence>
<gene>
    <name evidence="2" type="ORF">RRG08_059498</name>
</gene>
<dbReference type="EMBL" id="JAWDGP010002868">
    <property type="protein sequence ID" value="KAK3779195.1"/>
    <property type="molecule type" value="Genomic_DNA"/>
</dbReference>
<dbReference type="Proteomes" id="UP001283361">
    <property type="component" value="Unassembled WGS sequence"/>
</dbReference>
<protein>
    <submittedName>
        <fullName evidence="2">Uncharacterized protein</fullName>
    </submittedName>
</protein>
<sequence length="85" mass="9442">MCSSSSDSFKIQVSLTTERGQPVTEDKQQRENSPKIYTDLLPAAIRSSDHPFVIDGDPNSQNNRSFPEDIVEDLRALIDSFSDPG</sequence>